<comment type="similarity">
    <text evidence="1 6">Belongs to the universal ribosomal protein uL23 family.</text>
</comment>
<name>A0A1H3UJV0_9BACI</name>
<dbReference type="GO" id="GO:0003735">
    <property type="term" value="F:structural constituent of ribosome"/>
    <property type="evidence" value="ECO:0007669"/>
    <property type="project" value="InterPro"/>
</dbReference>
<proteinExistence type="inferred from homology"/>
<dbReference type="Proteomes" id="UP000198935">
    <property type="component" value="Unassembled WGS sequence"/>
</dbReference>
<dbReference type="InterPro" id="IPR012678">
    <property type="entry name" value="Ribosomal_uL23/eL15/eS24_sf"/>
</dbReference>
<keyword evidence="2 6" id="KW-0699">rRNA-binding</keyword>
<keyword evidence="8" id="KW-1185">Reference proteome</keyword>
<dbReference type="OrthoDB" id="9793353at2"/>
<keyword evidence="4 6" id="KW-0689">Ribosomal protein</keyword>
<evidence type="ECO:0000256" key="5">
    <source>
        <dbReference type="ARBA" id="ARBA00023274"/>
    </source>
</evidence>
<dbReference type="SUPFAM" id="SSF54189">
    <property type="entry name" value="Ribosomal proteins S24e, L23 and L15e"/>
    <property type="match status" value="1"/>
</dbReference>
<dbReference type="InterPro" id="IPR013025">
    <property type="entry name" value="Ribosomal_uL23-like"/>
</dbReference>
<protein>
    <recommendedName>
        <fullName evidence="6">Large ribosomal subunit protein uL23</fullName>
    </recommendedName>
</protein>
<accession>A0A1H3UJV0</accession>
<sequence length="96" mass="11166">MANARDIIKRPVITERSTDLLADKKYTFEVDPRANKTQIKMAIEEIFGVTVAKVNTMNYKGKFRRFGRYTGYTRKRKKAIVQLTPDSKDLEFFEGV</sequence>
<evidence type="ECO:0000256" key="3">
    <source>
        <dbReference type="ARBA" id="ARBA00022884"/>
    </source>
</evidence>
<dbReference type="GO" id="GO:0019843">
    <property type="term" value="F:rRNA binding"/>
    <property type="evidence" value="ECO:0007669"/>
    <property type="project" value="UniProtKB-UniRule"/>
</dbReference>
<dbReference type="STRING" id="1503961.SAMN05421736_12247"/>
<evidence type="ECO:0000313" key="7">
    <source>
        <dbReference type="EMBL" id="SDZ62596.1"/>
    </source>
</evidence>
<dbReference type="EMBL" id="FNPI01000022">
    <property type="protein sequence ID" value="SDZ62596.1"/>
    <property type="molecule type" value="Genomic_DNA"/>
</dbReference>
<keyword evidence="3 6" id="KW-0694">RNA-binding</keyword>
<dbReference type="GO" id="GO:1990904">
    <property type="term" value="C:ribonucleoprotein complex"/>
    <property type="evidence" value="ECO:0007669"/>
    <property type="project" value="UniProtKB-KW"/>
</dbReference>
<evidence type="ECO:0000256" key="4">
    <source>
        <dbReference type="ARBA" id="ARBA00022980"/>
    </source>
</evidence>
<organism evidence="7 8">
    <name type="scientific">Evansella caseinilytica</name>
    <dbReference type="NCBI Taxonomy" id="1503961"/>
    <lineage>
        <taxon>Bacteria</taxon>
        <taxon>Bacillati</taxon>
        <taxon>Bacillota</taxon>
        <taxon>Bacilli</taxon>
        <taxon>Bacillales</taxon>
        <taxon>Bacillaceae</taxon>
        <taxon>Evansella</taxon>
    </lineage>
</organism>
<evidence type="ECO:0000256" key="6">
    <source>
        <dbReference type="HAMAP-Rule" id="MF_01369"/>
    </source>
</evidence>
<keyword evidence="5 6" id="KW-0687">Ribonucleoprotein</keyword>
<dbReference type="InterPro" id="IPR012677">
    <property type="entry name" value="Nucleotide-bd_a/b_plait_sf"/>
</dbReference>
<dbReference type="FunFam" id="3.30.70.330:FF:000001">
    <property type="entry name" value="50S ribosomal protein L23"/>
    <property type="match status" value="1"/>
</dbReference>
<gene>
    <name evidence="6" type="primary">rplW</name>
    <name evidence="7" type="ORF">SAMN05421736_12247</name>
</gene>
<dbReference type="GO" id="GO:0005840">
    <property type="term" value="C:ribosome"/>
    <property type="evidence" value="ECO:0007669"/>
    <property type="project" value="UniProtKB-KW"/>
</dbReference>
<dbReference type="HAMAP" id="MF_01369_B">
    <property type="entry name" value="Ribosomal_uL23_B"/>
    <property type="match status" value="1"/>
</dbReference>
<dbReference type="GO" id="GO:0006412">
    <property type="term" value="P:translation"/>
    <property type="evidence" value="ECO:0007669"/>
    <property type="project" value="UniProtKB-UniRule"/>
</dbReference>
<evidence type="ECO:0000256" key="1">
    <source>
        <dbReference type="ARBA" id="ARBA00006700"/>
    </source>
</evidence>
<evidence type="ECO:0000256" key="2">
    <source>
        <dbReference type="ARBA" id="ARBA00022730"/>
    </source>
</evidence>
<dbReference type="Gene3D" id="3.30.70.330">
    <property type="match status" value="1"/>
</dbReference>
<dbReference type="AlphaFoldDB" id="A0A1H3UJV0"/>
<reference evidence="8" key="1">
    <citation type="submission" date="2016-10" db="EMBL/GenBank/DDBJ databases">
        <authorList>
            <person name="Varghese N."/>
            <person name="Submissions S."/>
        </authorList>
    </citation>
    <scope>NUCLEOTIDE SEQUENCE [LARGE SCALE GENOMIC DNA]</scope>
    <source>
        <strain evidence="8">SP</strain>
    </source>
</reference>
<evidence type="ECO:0000313" key="8">
    <source>
        <dbReference type="Proteomes" id="UP000198935"/>
    </source>
</evidence>
<dbReference type="NCBIfam" id="NF004363">
    <property type="entry name" value="PRK05738.2-4"/>
    <property type="match status" value="1"/>
</dbReference>
<dbReference type="PANTHER" id="PTHR11620">
    <property type="entry name" value="60S RIBOSOMAL PROTEIN L23A"/>
    <property type="match status" value="1"/>
</dbReference>
<comment type="subunit">
    <text evidence="6">Part of the 50S ribosomal subunit. Contacts protein L29, and trigger factor when it is bound to the ribosome.</text>
</comment>
<comment type="function">
    <text evidence="6">One of the early assembly proteins it binds 23S rRNA. One of the proteins that surrounds the polypeptide exit tunnel on the outside of the ribosome. Forms the main docking site for trigger factor binding to the ribosome.</text>
</comment>
<dbReference type="Pfam" id="PF00276">
    <property type="entry name" value="Ribosomal_L23"/>
    <property type="match status" value="1"/>
</dbReference>